<dbReference type="InterPro" id="IPR029065">
    <property type="entry name" value="Enolase_C-like"/>
</dbReference>
<protein>
    <submittedName>
        <fullName evidence="2">O-succinylbenzoate synthase</fullName>
    </submittedName>
</protein>
<reference evidence="2 3" key="1">
    <citation type="journal article" date="2019" name="Emerg. Microbes Infect.">
        <title>Comprehensive subspecies identification of 175 nontuberculous mycobacteria species based on 7547 genomic profiles.</title>
        <authorList>
            <person name="Matsumoto Y."/>
            <person name="Kinjo T."/>
            <person name="Motooka D."/>
            <person name="Nabeya D."/>
            <person name="Jung N."/>
            <person name="Uechi K."/>
            <person name="Horii T."/>
            <person name="Iida T."/>
            <person name="Fujita J."/>
            <person name="Nakamura S."/>
        </authorList>
    </citation>
    <scope>NUCLEOTIDE SEQUENCE [LARGE SCALE GENOMIC DNA]</scope>
    <source>
        <strain evidence="2 3">JCM 30996</strain>
    </source>
</reference>
<evidence type="ECO:0000313" key="2">
    <source>
        <dbReference type="EMBL" id="GFH03498.1"/>
    </source>
</evidence>
<dbReference type="InterPro" id="IPR036849">
    <property type="entry name" value="Enolase-like_C_sf"/>
</dbReference>
<proteinExistence type="predicted"/>
<dbReference type="EMBL" id="BLLB01000002">
    <property type="protein sequence ID" value="GFH03498.1"/>
    <property type="molecule type" value="Genomic_DNA"/>
</dbReference>
<evidence type="ECO:0000259" key="1">
    <source>
        <dbReference type="Pfam" id="PF13378"/>
    </source>
</evidence>
<dbReference type="Proteomes" id="UP000465304">
    <property type="component" value="Unassembled WGS sequence"/>
</dbReference>
<evidence type="ECO:0000313" key="3">
    <source>
        <dbReference type="Proteomes" id="UP000465304"/>
    </source>
</evidence>
<dbReference type="Pfam" id="PF18374">
    <property type="entry name" value="Enolase_like_N"/>
    <property type="match status" value="1"/>
</dbReference>
<name>A0A7I9ZS68_9MYCO</name>
<feature type="domain" description="Enolase C-terminal" evidence="1">
    <location>
        <begin position="94"/>
        <end position="276"/>
    </location>
</feature>
<dbReference type="RefSeq" id="WP_163891197.1">
    <property type="nucleotide sequence ID" value="NZ_BLLB01000002.1"/>
</dbReference>
<dbReference type="Pfam" id="PF13378">
    <property type="entry name" value="MR_MLE_C"/>
    <property type="match status" value="1"/>
</dbReference>
<dbReference type="AlphaFoldDB" id="A0A7I9ZS68"/>
<keyword evidence="3" id="KW-1185">Reference proteome</keyword>
<dbReference type="SUPFAM" id="SSF51604">
    <property type="entry name" value="Enolase C-terminal domain-like"/>
    <property type="match status" value="1"/>
</dbReference>
<dbReference type="Gene3D" id="3.20.20.120">
    <property type="entry name" value="Enolase-like C-terminal domain"/>
    <property type="match status" value="1"/>
</dbReference>
<comment type="caution">
    <text evidence="2">The sequence shown here is derived from an EMBL/GenBank/DDBJ whole genome shotgun (WGS) entry which is preliminary data.</text>
</comment>
<sequence length="313" mass="31298">MRTLIDFDDAPVFAIPAAGGARGGVLVEGPQGWGEFSPPADSDNALAARWLTAAMEPSTVGWPDAIRGRVPVAVAIPEVDPATAARLAGAGGVGCARVSVGATRDSRGADADRVSAVRDAQGGAAVRCVVEAAEADAVIAVITLLDKAAGGLEMVELNGCSVEIAAAVRRGVDVPVAVDAMLLSEAGPQADAADIAVLRCGSLGGVRRALRRAEALGLPCVVNLAGLTSIGMAGDVALAAVLPDLPFACGPAAVSPADGDVVAEARSLVPADGYLPAAPSPAAPDPVRLARYTVTDPATIGRWRDLLRRAAAA</sequence>
<gene>
    <name evidence="2" type="primary">menC_2</name>
    <name evidence="2" type="ORF">MHIP_39810</name>
</gene>
<organism evidence="2 3">
    <name type="scientific">Mycolicibacterium hippocampi</name>
    <dbReference type="NCBI Taxonomy" id="659824"/>
    <lineage>
        <taxon>Bacteria</taxon>
        <taxon>Bacillati</taxon>
        <taxon>Actinomycetota</taxon>
        <taxon>Actinomycetes</taxon>
        <taxon>Mycobacteriales</taxon>
        <taxon>Mycobacteriaceae</taxon>
        <taxon>Mycolicibacterium</taxon>
    </lineage>
</organism>
<accession>A0A7I9ZS68</accession>